<keyword evidence="14" id="KW-1185">Reference proteome</keyword>
<feature type="compositionally biased region" description="Low complexity" evidence="10">
    <location>
        <begin position="533"/>
        <end position="542"/>
    </location>
</feature>
<evidence type="ECO:0000259" key="12">
    <source>
        <dbReference type="PROSITE" id="PS50105"/>
    </source>
</evidence>
<dbReference type="PRINTS" id="PR00380">
    <property type="entry name" value="KINESINHEAVY"/>
</dbReference>
<dbReference type="InterPro" id="IPR027640">
    <property type="entry name" value="Kinesin-like_fam"/>
</dbReference>
<feature type="compositionally biased region" description="Low complexity" evidence="10">
    <location>
        <begin position="274"/>
        <end position="293"/>
    </location>
</feature>
<keyword evidence="6 9" id="KW-0505">Motor protein</keyword>
<dbReference type="GO" id="GO:0005874">
    <property type="term" value="C:microtubule"/>
    <property type="evidence" value="ECO:0007669"/>
    <property type="project" value="UniProtKB-KW"/>
</dbReference>
<evidence type="ECO:0000256" key="3">
    <source>
        <dbReference type="ARBA" id="ARBA00022701"/>
    </source>
</evidence>
<evidence type="ECO:0000256" key="6">
    <source>
        <dbReference type="ARBA" id="ARBA00023175"/>
    </source>
</evidence>
<evidence type="ECO:0000256" key="10">
    <source>
        <dbReference type="SAM" id="MobiDB-lite"/>
    </source>
</evidence>
<dbReference type="PANTHER" id="PTHR47971:SF8">
    <property type="entry name" value="KINESIN-LIKE PROTEIN"/>
    <property type="match status" value="1"/>
</dbReference>
<dbReference type="SUPFAM" id="SSF47769">
    <property type="entry name" value="SAM/Pointed domain"/>
    <property type="match status" value="1"/>
</dbReference>
<dbReference type="InterPro" id="IPR036961">
    <property type="entry name" value="Kinesin_motor_dom_sf"/>
</dbReference>
<proteinExistence type="inferred from homology"/>
<feature type="compositionally biased region" description="Polar residues" evidence="10">
    <location>
        <begin position="234"/>
        <end position="260"/>
    </location>
</feature>
<feature type="region of interest" description="Disordered" evidence="10">
    <location>
        <begin position="78"/>
        <end position="102"/>
    </location>
</feature>
<feature type="compositionally biased region" description="Polar residues" evidence="10">
    <location>
        <begin position="430"/>
        <end position="440"/>
    </location>
</feature>
<dbReference type="SUPFAM" id="SSF52540">
    <property type="entry name" value="P-loop containing nucleoside triphosphate hydrolases"/>
    <property type="match status" value="1"/>
</dbReference>
<dbReference type="Proteomes" id="UP001530400">
    <property type="component" value="Unassembled WGS sequence"/>
</dbReference>
<feature type="binding site" evidence="9">
    <location>
        <begin position="695"/>
        <end position="702"/>
    </location>
    <ligand>
        <name>ATP</name>
        <dbReference type="ChEBI" id="CHEBI:30616"/>
    </ligand>
</feature>
<evidence type="ECO:0000313" key="13">
    <source>
        <dbReference type="EMBL" id="KAL3790716.1"/>
    </source>
</evidence>
<dbReference type="InterPro" id="IPR001752">
    <property type="entry name" value="Kinesin_motor_dom"/>
</dbReference>
<comment type="similarity">
    <text evidence="8">Belongs to the TRAFAC class myosin-kinesin ATPase superfamily. Kinesin family. KIN-13 subfamily.</text>
</comment>
<feature type="domain" description="SAM" evidence="12">
    <location>
        <begin position="8"/>
        <end position="72"/>
    </location>
</feature>
<evidence type="ECO:0000313" key="14">
    <source>
        <dbReference type="Proteomes" id="UP001530400"/>
    </source>
</evidence>
<feature type="region of interest" description="Disordered" evidence="10">
    <location>
        <begin position="979"/>
        <end position="1015"/>
    </location>
</feature>
<sequence length="1117" mass="122168">MAASSSPTPSQCVESWLTASNLAYAIPNFRMAGIVSPRSFVELELAYFEPLGIKKPEDRKKLFFLIQKVKSELDKADAAATSSSSAAESSEDSYNGYNISPVKMQTSSGRNVRLAGYNPHIRPAAREEEVGMSVDTDSSNMGPVSPVTLGSPLNHEYEVATGNTDKSLKAASYLLSSANNKLTSRERLEKELQKRRAIKHQESNSQSSYTDDFSIPSSKQSKRRSSLLPRLAKTPQTISTNHSRPTIKKGNQSNSNNTISGIGGSYSKDDESLNSETSDLSSSITSYNSNKNSRTYSTYTNENQKLLPSSRMGKRLSTIPSTGVAPLSPLPLSNLDHVKSEKNKVRASLGGRPGTAGSMNSYKSTGGASDLGKNYGKRPSSRASMGSIGSRNGLGSATARKVVPPKSLGHGIGGPKSPAASSKMSASPSNTAARNVSPFRSQGRGLSPARNIKTVSNPSRALSPARSMKTNMDVRGMSPARNIKTANHQNRALSPTRSIKTADSSLRRGISPARRVQTATSRERSLSPLRTAPRSPTSRNNRSPPPNVKSPTSGAVFVHGQPEDKSWGTQIAQLRQSFDLEHAQLMNGQSPYQEDEDYEMRIRVIVRKRPMSKRESFEHGDVDVIHPLDYTDHGRILVYQPKTKLDLAKEVETTSFAFDNVFDEESNNMEIYGRAVRNLIPGVFRGKWASVFAYGQTGSGKTFTMMGCNMTGLKAGNQEENFSEANLGLYFLAARDVFRIAQEPEYENISISVSLFEIYGGKLVDLLNGRSLVKCLEDSKGKVCFPGLTEHPVHDAEELMDIIEQGSLNRSTGTTSANADSSRSHAVLQLSLRKDVGRVKAKEHGRLTFIDLAGSERGADTNQASKTTRMEGAEINTSLLALKEVIRALATGSSMKRIPFRGSKLTQVLKDSFVGKHTRTVMCVNVAPNMRNCDHTLNTLRYADRVKERDPQSGALSAAVAANSRIKRDQNDIARVKVPQRPLTAPATSFRIDRTADSSDDEEVPPPPLNDRIFPDENDYFDEQEEHIANKSGQSADVFDDFKSVDSDDLDSLEEALKSESDTKPRDLPKPINQVNEEKANEEKAAAARSLISTHRSIMQSMLSMVKVSDKQWDFLV</sequence>
<dbReference type="Gene3D" id="3.40.850.10">
    <property type="entry name" value="Kinesin motor domain"/>
    <property type="match status" value="1"/>
</dbReference>
<evidence type="ECO:0000256" key="8">
    <source>
        <dbReference type="ARBA" id="ARBA00061030"/>
    </source>
</evidence>
<dbReference type="SMART" id="SM00129">
    <property type="entry name" value="KISc"/>
    <property type="match status" value="1"/>
</dbReference>
<evidence type="ECO:0000256" key="2">
    <source>
        <dbReference type="ARBA" id="ARBA00022490"/>
    </source>
</evidence>
<evidence type="ECO:0000256" key="9">
    <source>
        <dbReference type="PROSITE-ProRule" id="PRU00283"/>
    </source>
</evidence>
<feature type="domain" description="Kinesin motor" evidence="11">
    <location>
        <begin position="601"/>
        <end position="949"/>
    </location>
</feature>
<dbReference type="InterPro" id="IPR001660">
    <property type="entry name" value="SAM"/>
</dbReference>
<feature type="compositionally biased region" description="Polar residues" evidence="10">
    <location>
        <begin position="484"/>
        <end position="504"/>
    </location>
</feature>
<dbReference type="GO" id="GO:0003774">
    <property type="term" value="F:cytoskeletal motor activity"/>
    <property type="evidence" value="ECO:0007669"/>
    <property type="project" value="UniProtKB-UniRule"/>
</dbReference>
<dbReference type="PROSITE" id="PS00411">
    <property type="entry name" value="KINESIN_MOTOR_1"/>
    <property type="match status" value="1"/>
</dbReference>
<keyword evidence="4 9" id="KW-0547">Nucleotide-binding</keyword>
<feature type="region of interest" description="Disordered" evidence="10">
    <location>
        <begin position="345"/>
        <end position="558"/>
    </location>
</feature>
<feature type="compositionally biased region" description="Low complexity" evidence="10">
    <location>
        <begin position="415"/>
        <end position="429"/>
    </location>
</feature>
<feature type="compositionally biased region" description="Basic and acidic residues" evidence="10">
    <location>
        <begin position="1057"/>
        <end position="1069"/>
    </location>
</feature>
<evidence type="ECO:0000259" key="11">
    <source>
        <dbReference type="PROSITE" id="PS50067"/>
    </source>
</evidence>
<feature type="compositionally biased region" description="Polar residues" evidence="10">
    <location>
        <begin position="381"/>
        <end position="395"/>
    </location>
</feature>
<dbReference type="CDD" id="cd01367">
    <property type="entry name" value="KISc_KIF2_like"/>
    <property type="match status" value="1"/>
</dbReference>
<dbReference type="PROSITE" id="PS50067">
    <property type="entry name" value="KINESIN_MOTOR_2"/>
    <property type="match status" value="1"/>
</dbReference>
<feature type="region of interest" description="Disordered" evidence="10">
    <location>
        <begin position="191"/>
        <end position="324"/>
    </location>
</feature>
<keyword evidence="7" id="KW-0206">Cytoskeleton</keyword>
<dbReference type="Pfam" id="PF00225">
    <property type="entry name" value="Kinesin"/>
    <property type="match status" value="1"/>
</dbReference>
<evidence type="ECO:0000256" key="5">
    <source>
        <dbReference type="ARBA" id="ARBA00022840"/>
    </source>
</evidence>
<comment type="caution">
    <text evidence="13">The sequence shown here is derived from an EMBL/GenBank/DDBJ whole genome shotgun (WGS) entry which is preliminary data.</text>
</comment>
<evidence type="ECO:0000256" key="1">
    <source>
        <dbReference type="ARBA" id="ARBA00004245"/>
    </source>
</evidence>
<gene>
    <name evidence="13" type="ORF">ACHAWO_013535</name>
</gene>
<dbReference type="EMBL" id="JALLPJ020000487">
    <property type="protein sequence ID" value="KAL3790716.1"/>
    <property type="molecule type" value="Genomic_DNA"/>
</dbReference>
<feature type="compositionally biased region" description="Low complexity" evidence="10">
    <location>
        <begin position="78"/>
        <end position="88"/>
    </location>
</feature>
<dbReference type="InterPro" id="IPR027417">
    <property type="entry name" value="P-loop_NTPase"/>
</dbReference>
<evidence type="ECO:0000256" key="4">
    <source>
        <dbReference type="ARBA" id="ARBA00022741"/>
    </source>
</evidence>
<dbReference type="InterPro" id="IPR013761">
    <property type="entry name" value="SAM/pointed_sf"/>
</dbReference>
<feature type="region of interest" description="Disordered" evidence="10">
    <location>
        <begin position="1057"/>
        <end position="1083"/>
    </location>
</feature>
<dbReference type="PANTHER" id="PTHR47971">
    <property type="entry name" value="KINESIN-RELATED PROTEIN 6"/>
    <property type="match status" value="1"/>
</dbReference>
<dbReference type="FunFam" id="3.40.850.10:FF:000012">
    <property type="entry name" value="Kinesin-like protein"/>
    <property type="match status" value="1"/>
</dbReference>
<dbReference type="Gene3D" id="1.10.150.50">
    <property type="entry name" value="Transcription Factor, Ets-1"/>
    <property type="match status" value="1"/>
</dbReference>
<feature type="compositionally biased region" description="Polar residues" evidence="10">
    <location>
        <begin position="294"/>
        <end position="307"/>
    </location>
</feature>
<feature type="region of interest" description="Disordered" evidence="10">
    <location>
        <begin position="120"/>
        <end position="152"/>
    </location>
</feature>
<evidence type="ECO:0000256" key="7">
    <source>
        <dbReference type="ARBA" id="ARBA00023212"/>
    </source>
</evidence>
<protein>
    <recommendedName>
        <fullName evidence="15">Kinesin-like protein</fullName>
    </recommendedName>
</protein>
<keyword evidence="3" id="KW-0493">Microtubule</keyword>
<comment type="subcellular location">
    <subcellularLocation>
        <location evidence="1">Cytoplasm</location>
        <location evidence="1">Cytoskeleton</location>
    </subcellularLocation>
</comment>
<keyword evidence="5 9" id="KW-0067">ATP-binding</keyword>
<evidence type="ECO:0008006" key="15">
    <source>
        <dbReference type="Google" id="ProtNLM"/>
    </source>
</evidence>
<dbReference type="AlphaFoldDB" id="A0ABD3PTW9"/>
<keyword evidence="2" id="KW-0963">Cytoplasm</keyword>
<organism evidence="13 14">
    <name type="scientific">Cyclotella atomus</name>
    <dbReference type="NCBI Taxonomy" id="382360"/>
    <lineage>
        <taxon>Eukaryota</taxon>
        <taxon>Sar</taxon>
        <taxon>Stramenopiles</taxon>
        <taxon>Ochrophyta</taxon>
        <taxon>Bacillariophyta</taxon>
        <taxon>Coscinodiscophyceae</taxon>
        <taxon>Thalassiosirophycidae</taxon>
        <taxon>Stephanodiscales</taxon>
        <taxon>Stephanodiscaceae</taxon>
        <taxon>Cyclotella</taxon>
    </lineage>
</organism>
<dbReference type="GO" id="GO:0005524">
    <property type="term" value="F:ATP binding"/>
    <property type="evidence" value="ECO:0007669"/>
    <property type="project" value="UniProtKB-UniRule"/>
</dbReference>
<accession>A0ABD3PTW9</accession>
<name>A0ABD3PTW9_9STRA</name>
<feature type="compositionally biased region" description="Basic and acidic residues" evidence="10">
    <location>
        <begin position="191"/>
        <end position="202"/>
    </location>
</feature>
<feature type="compositionally biased region" description="Polar residues" evidence="10">
    <location>
        <begin position="357"/>
        <end position="367"/>
    </location>
</feature>
<dbReference type="InterPro" id="IPR019821">
    <property type="entry name" value="Kinesin_motor_CS"/>
</dbReference>
<reference evidence="13 14" key="1">
    <citation type="submission" date="2024-10" db="EMBL/GenBank/DDBJ databases">
        <title>Updated reference genomes for cyclostephanoid diatoms.</title>
        <authorList>
            <person name="Roberts W.R."/>
            <person name="Alverson A.J."/>
        </authorList>
    </citation>
    <scope>NUCLEOTIDE SEQUENCE [LARGE SCALE GENOMIC DNA]</scope>
    <source>
        <strain evidence="13 14">AJA010-31</strain>
    </source>
</reference>
<dbReference type="PROSITE" id="PS50105">
    <property type="entry name" value="SAM_DOMAIN"/>
    <property type="match status" value="1"/>
</dbReference>